<reference evidence="2" key="1">
    <citation type="submission" date="2020-09" db="EMBL/GenBank/DDBJ databases">
        <title>Desulfogranum mesoprofundum gen. nov., sp. nov., a novel mesophilic, sulfate-reducing chemolithoautotroph isolated from a deep-sea hydrothermal vent chimney in the Suiyo Seamount.</title>
        <authorList>
            <person name="Hashimoto Y."/>
            <person name="Nakagawa S."/>
        </authorList>
    </citation>
    <scope>NUCLEOTIDE SEQUENCE</scope>
    <source>
        <strain evidence="2">KT2</strain>
    </source>
</reference>
<protein>
    <recommendedName>
        <fullName evidence="1">Glycosyl transferase family 1 domain-containing protein</fullName>
    </recommendedName>
</protein>
<dbReference type="KEGG" id="dbk:DGMP_07530"/>
<dbReference type="PANTHER" id="PTHR45947:SF13">
    <property type="entry name" value="TRANSFERASE"/>
    <property type="match status" value="1"/>
</dbReference>
<accession>A0A8D5FLV9</accession>
<dbReference type="InterPro" id="IPR001296">
    <property type="entry name" value="Glyco_trans_1"/>
</dbReference>
<sequence length="227" mass="25736">MTWQNKVDRFIALTQFARQKFIEAGFPGEKIIVKPNFCEVPGVRDQTPGMKHGALFVGRLGREKGIATLLAAWKMLNVPLRIAGDGPLAYLGTEHRSPSIIFLGRLTSEQVYHEMSQAAFLVMPSEWYETFGLVIIEAYAHGTPVVVSKLGAMAEIIEDGVTGLHFEPGNPHHLAEKVQWMHDHPEECRQMGQNARQVYEEKYTPEKNYEMLMDVYHQAIEARKVDK</sequence>
<organism evidence="2 3">
    <name type="scientific">Desulfomarina profundi</name>
    <dbReference type="NCBI Taxonomy" id="2772557"/>
    <lineage>
        <taxon>Bacteria</taxon>
        <taxon>Pseudomonadati</taxon>
        <taxon>Thermodesulfobacteriota</taxon>
        <taxon>Desulfobulbia</taxon>
        <taxon>Desulfobulbales</taxon>
        <taxon>Desulfobulbaceae</taxon>
        <taxon>Desulfomarina</taxon>
    </lineage>
</organism>
<feature type="domain" description="Glycosyl transferase family 1" evidence="1">
    <location>
        <begin position="51"/>
        <end position="197"/>
    </location>
</feature>
<name>A0A8D5FLV9_9BACT</name>
<evidence type="ECO:0000259" key="1">
    <source>
        <dbReference type="Pfam" id="PF00534"/>
    </source>
</evidence>
<keyword evidence="3" id="KW-1185">Reference proteome</keyword>
<dbReference type="InterPro" id="IPR050194">
    <property type="entry name" value="Glycosyltransferase_grp1"/>
</dbReference>
<evidence type="ECO:0000313" key="2">
    <source>
        <dbReference type="EMBL" id="BCL60060.1"/>
    </source>
</evidence>
<evidence type="ECO:0000313" key="3">
    <source>
        <dbReference type="Proteomes" id="UP000826725"/>
    </source>
</evidence>
<dbReference type="Pfam" id="PF00534">
    <property type="entry name" value="Glycos_transf_1"/>
    <property type="match status" value="1"/>
</dbReference>
<gene>
    <name evidence="2" type="ORF">DGMP_07530</name>
</gene>
<dbReference type="EMBL" id="AP024086">
    <property type="protein sequence ID" value="BCL60060.1"/>
    <property type="molecule type" value="Genomic_DNA"/>
</dbReference>
<proteinExistence type="predicted"/>
<dbReference type="PANTHER" id="PTHR45947">
    <property type="entry name" value="SULFOQUINOVOSYL TRANSFERASE SQD2"/>
    <property type="match status" value="1"/>
</dbReference>
<dbReference type="GO" id="GO:0016757">
    <property type="term" value="F:glycosyltransferase activity"/>
    <property type="evidence" value="ECO:0007669"/>
    <property type="project" value="InterPro"/>
</dbReference>
<dbReference type="AlphaFoldDB" id="A0A8D5FLV9"/>
<dbReference type="Proteomes" id="UP000826725">
    <property type="component" value="Chromosome"/>
</dbReference>